<evidence type="ECO:0000313" key="2">
    <source>
        <dbReference type="Proteomes" id="UP000023772"/>
    </source>
</evidence>
<name>A0ABM5QG83_9BACT</name>
<sequence>MAIPTNMPMEKDTRFNNLLRPEAHPPFLKGGVPIEASGRRIKQYGTKRFLSRTSFGMTGLSKLTGGVETS</sequence>
<accession>A0ABM5QG83</accession>
<keyword evidence="2" id="KW-1185">Reference proteome</keyword>
<proteinExistence type="predicted"/>
<evidence type="ECO:0000313" key="1">
    <source>
        <dbReference type="EMBL" id="AHW62420.1"/>
    </source>
</evidence>
<organism evidence="1 2">
    <name type="scientific">Draconibacterium orientale</name>
    <dbReference type="NCBI Taxonomy" id="1168034"/>
    <lineage>
        <taxon>Bacteria</taxon>
        <taxon>Pseudomonadati</taxon>
        <taxon>Bacteroidota</taxon>
        <taxon>Bacteroidia</taxon>
        <taxon>Marinilabiliales</taxon>
        <taxon>Prolixibacteraceae</taxon>
        <taxon>Draconibacterium</taxon>
    </lineage>
</organism>
<dbReference type="Proteomes" id="UP000023772">
    <property type="component" value="Chromosome"/>
</dbReference>
<protein>
    <submittedName>
        <fullName evidence="1">Uncharacterized protein</fullName>
    </submittedName>
</protein>
<dbReference type="EMBL" id="CP007451">
    <property type="protein sequence ID" value="AHW62420.1"/>
    <property type="molecule type" value="Genomic_DNA"/>
</dbReference>
<gene>
    <name evidence="1" type="ORF">FH5T_21360</name>
</gene>
<reference evidence="1 2" key="1">
    <citation type="submission" date="2014-03" db="EMBL/GenBank/DDBJ databases">
        <title>Complete genome sequence of a deeply braunched marine Bacteroidia bacterium Draconibacterium orientale type strain FH5T.</title>
        <authorList>
            <person name="Li X."/>
            <person name="Wang X."/>
            <person name="Xie Z."/>
            <person name="Du Z."/>
            <person name="Chen G."/>
        </authorList>
    </citation>
    <scope>NUCLEOTIDE SEQUENCE [LARGE SCALE GENOMIC DNA]</scope>
    <source>
        <strain evidence="1 2">FH5</strain>
    </source>
</reference>